<organism evidence="3 4">
    <name type="scientific">Marivirga lumbricoides</name>
    <dbReference type="NCBI Taxonomy" id="1046115"/>
    <lineage>
        <taxon>Bacteria</taxon>
        <taxon>Pseudomonadati</taxon>
        <taxon>Bacteroidota</taxon>
        <taxon>Cytophagia</taxon>
        <taxon>Cytophagales</taxon>
        <taxon>Marivirgaceae</taxon>
        <taxon>Marivirga</taxon>
    </lineage>
</organism>
<feature type="chain" id="PRO_5015511594" description="DUF3108 domain-containing protein" evidence="1">
    <location>
        <begin position="22"/>
        <end position="231"/>
    </location>
</feature>
<feature type="domain" description="DUF3108" evidence="2">
    <location>
        <begin position="33"/>
        <end position="226"/>
    </location>
</feature>
<protein>
    <recommendedName>
        <fullName evidence="2">DUF3108 domain-containing protein</fullName>
    </recommendedName>
</protein>
<dbReference type="Proteomes" id="UP000240608">
    <property type="component" value="Unassembled WGS sequence"/>
</dbReference>
<comment type="caution">
    <text evidence="3">The sequence shown here is derived from an EMBL/GenBank/DDBJ whole genome shotgun (WGS) entry which is preliminary data.</text>
</comment>
<evidence type="ECO:0000313" key="3">
    <source>
        <dbReference type="EMBL" id="PTB96418.1"/>
    </source>
</evidence>
<gene>
    <name evidence="3" type="ORF">C9994_07480</name>
</gene>
<accession>A0A2T4DRT1</accession>
<evidence type="ECO:0000259" key="2">
    <source>
        <dbReference type="Pfam" id="PF21347"/>
    </source>
</evidence>
<reference evidence="3 4" key="1">
    <citation type="submission" date="2018-03" db="EMBL/GenBank/DDBJ databases">
        <title>Cross-interface Injection: A General Nanoliter Liquid Handling Method Applied to Single Cells Genome Amplification Automated Nanoliter Liquid Handling Applied to Single Cell Multiple Displacement Amplification.</title>
        <authorList>
            <person name="Yun J."/>
            <person name="Xu P."/>
            <person name="Xu J."/>
            <person name="Dai X."/>
            <person name="Wang Y."/>
            <person name="Zheng X."/>
            <person name="Cao C."/>
            <person name="Yi Q."/>
            <person name="Zhu Y."/>
            <person name="Wang L."/>
            <person name="Dong Z."/>
            <person name="Huang Y."/>
            <person name="Huang L."/>
            <person name="Du W."/>
        </authorList>
    </citation>
    <scope>NUCLEOTIDE SEQUENCE [LARGE SCALE GENOMIC DNA]</scope>
    <source>
        <strain evidence="3 4">Z-D1-2</strain>
    </source>
</reference>
<name>A0A2T4DRT1_9BACT</name>
<proteinExistence type="predicted"/>
<dbReference type="Pfam" id="PF21347">
    <property type="entry name" value="DUF3108_like"/>
    <property type="match status" value="1"/>
</dbReference>
<feature type="signal peptide" evidence="1">
    <location>
        <begin position="1"/>
        <end position="21"/>
    </location>
</feature>
<dbReference type="Gene3D" id="2.40.360.20">
    <property type="match status" value="1"/>
</dbReference>
<evidence type="ECO:0000256" key="1">
    <source>
        <dbReference type="SAM" id="SignalP"/>
    </source>
</evidence>
<sequence length="231" mass="26578">MKILYSITFFITLLVSPLAIKAQSDCNPYFMFKEGKKWTTANYNAKDKYQGKQSFEILSLSEAEGKLTANVKLTSYDKKDEEVFEKEVEFICEDGVMQLDMSQYLPEDVLESMKSMQMEIEYEHIQIPKELKVGQNLEEGAVNMTITSPIRMAFKFRMTDRKVEAREDVKVPAGTYNAFKISSVLQIDMMGSTRQFKSVEWIAEDVGAIRSESYDKKGNLTSYTVLTEYLE</sequence>
<dbReference type="RefSeq" id="WP_188466510.1">
    <property type="nucleotide sequence ID" value="NZ_BAABHU010000013.1"/>
</dbReference>
<keyword evidence="1" id="KW-0732">Signal</keyword>
<evidence type="ECO:0000313" key="4">
    <source>
        <dbReference type="Proteomes" id="UP000240608"/>
    </source>
</evidence>
<dbReference type="InterPro" id="IPR049279">
    <property type="entry name" value="DUF3108-like"/>
</dbReference>
<dbReference type="AlphaFoldDB" id="A0A2T4DRT1"/>
<dbReference type="EMBL" id="PYVU01000052">
    <property type="protein sequence ID" value="PTB96418.1"/>
    <property type="molecule type" value="Genomic_DNA"/>
</dbReference>